<dbReference type="PANTHER" id="PTHR12149:SF8">
    <property type="entry name" value="PROTEIN-RIBULOSAMINE 3-KINASE"/>
    <property type="match status" value="1"/>
</dbReference>
<evidence type="ECO:0000313" key="3">
    <source>
        <dbReference type="Proteomes" id="UP001519345"/>
    </source>
</evidence>
<evidence type="ECO:0000313" key="2">
    <source>
        <dbReference type="EMBL" id="MBP1968490.1"/>
    </source>
</evidence>
<dbReference type="SUPFAM" id="SSF56112">
    <property type="entry name" value="Protein kinase-like (PK-like)"/>
    <property type="match status" value="1"/>
</dbReference>
<organism evidence="2 3">
    <name type="scientific">Virgibacillus natechei</name>
    <dbReference type="NCBI Taxonomy" id="1216297"/>
    <lineage>
        <taxon>Bacteria</taxon>
        <taxon>Bacillati</taxon>
        <taxon>Bacillota</taxon>
        <taxon>Bacilli</taxon>
        <taxon>Bacillales</taxon>
        <taxon>Bacillaceae</taxon>
        <taxon>Virgibacillus</taxon>
    </lineage>
</organism>
<protein>
    <submittedName>
        <fullName evidence="2">Fructosamine-3-kinase</fullName>
    </submittedName>
</protein>
<dbReference type="Proteomes" id="UP001519345">
    <property type="component" value="Unassembled WGS sequence"/>
</dbReference>
<dbReference type="Gene3D" id="3.90.1200.10">
    <property type="match status" value="1"/>
</dbReference>
<keyword evidence="1" id="KW-0418">Kinase</keyword>
<dbReference type="RefSeq" id="WP_209461711.1">
    <property type="nucleotide sequence ID" value="NZ_CP110224.1"/>
</dbReference>
<keyword evidence="1" id="KW-0808">Transferase</keyword>
<keyword evidence="3" id="KW-1185">Reference proteome</keyword>
<dbReference type="EMBL" id="JAGGKX010000002">
    <property type="protein sequence ID" value="MBP1968490.1"/>
    <property type="molecule type" value="Genomic_DNA"/>
</dbReference>
<dbReference type="Pfam" id="PF03881">
    <property type="entry name" value="Fructosamin_kin"/>
    <property type="match status" value="1"/>
</dbReference>
<dbReference type="InterPro" id="IPR016477">
    <property type="entry name" value="Fructo-/Ketosamine-3-kinase"/>
</dbReference>
<reference evidence="2 3" key="1">
    <citation type="submission" date="2021-03" db="EMBL/GenBank/DDBJ databases">
        <title>Genomic Encyclopedia of Type Strains, Phase IV (KMG-IV): sequencing the most valuable type-strain genomes for metagenomic binning, comparative biology and taxonomic classification.</title>
        <authorList>
            <person name="Goeker M."/>
        </authorList>
    </citation>
    <scope>NUCLEOTIDE SEQUENCE [LARGE SCALE GENOMIC DNA]</scope>
    <source>
        <strain evidence="2 3">DSM 25609</strain>
    </source>
</reference>
<dbReference type="Gene3D" id="3.30.200.20">
    <property type="entry name" value="Phosphorylase Kinase, domain 1"/>
    <property type="match status" value="1"/>
</dbReference>
<accession>A0ABS4IC64</accession>
<gene>
    <name evidence="2" type="ORF">J2Z83_000582</name>
</gene>
<dbReference type="InterPro" id="IPR011009">
    <property type="entry name" value="Kinase-like_dom_sf"/>
</dbReference>
<evidence type="ECO:0000256" key="1">
    <source>
        <dbReference type="PIRNR" id="PIRNR006221"/>
    </source>
</evidence>
<comment type="similarity">
    <text evidence="1">Belongs to the fructosamine kinase family.</text>
</comment>
<comment type="caution">
    <text evidence="2">The sequence shown here is derived from an EMBL/GenBank/DDBJ whole genome shotgun (WGS) entry which is preliminary data.</text>
</comment>
<dbReference type="PIRSF" id="PIRSF006221">
    <property type="entry name" value="Ketosamine-3-kinase"/>
    <property type="match status" value="1"/>
</dbReference>
<sequence length="287" mass="33271">MNHLIEKALYKANDHSALKNRKQIQGGSINKSYYVETEANRYFIKYHTDAPDNFFRLEAEGIELIRSTDSIAVPEIVAFSDEEKEGFLMMEWVEGRKTQKTAGMLGDHIAKMHQTFGEQHGFYQDTFIGLLPQPNGLFTSWLEYYRDQRLRAQLQLGVRQNAITGKRRDRLENLLGKLEKWIPEKVDPSYLHGDLWGGNWLVGQGGIPCVIDPSFLYGDRHFELAFTELFGGYSGEFYEVYKERFPLADYYEEIKALYQLYYLLVHLNIFGEGYGNAVDSILKRYVG</sequence>
<proteinExistence type="inferred from homology"/>
<dbReference type="PANTHER" id="PTHR12149">
    <property type="entry name" value="FRUCTOSAMINE 3 KINASE-RELATED PROTEIN"/>
    <property type="match status" value="1"/>
</dbReference>
<name>A0ABS4IC64_9BACI</name>